<evidence type="ECO:0000313" key="3">
    <source>
        <dbReference type="Proteomes" id="UP000061569"/>
    </source>
</evidence>
<dbReference type="Proteomes" id="UP000061569">
    <property type="component" value="Chromosome"/>
</dbReference>
<dbReference type="PATRIC" id="fig|69.6.peg.605"/>
<dbReference type="KEGG" id="lez:GLE_0613"/>
<sequence length="151" mass="16324">MALRTSPDWSAWLALRMLQELRESAAPVDFRTLYDNATATQRRSRALTRQQRELANDILADCIELGLVRVHSGDPPRYSASDGGRPPHDGAPPEPVWRDDGEPPGPPPGDGPAAPDDGGSGIGEVLAHPVLFSLSEQDFQAAVARSLESYE</sequence>
<feature type="region of interest" description="Disordered" evidence="1">
    <location>
        <begin position="73"/>
        <end position="124"/>
    </location>
</feature>
<evidence type="ECO:0000313" key="2">
    <source>
        <dbReference type="EMBL" id="ALN55971.1"/>
    </source>
</evidence>
<organism evidence="2 3">
    <name type="scientific">Lysobacter enzymogenes</name>
    <dbReference type="NCBI Taxonomy" id="69"/>
    <lineage>
        <taxon>Bacteria</taxon>
        <taxon>Pseudomonadati</taxon>
        <taxon>Pseudomonadota</taxon>
        <taxon>Gammaproteobacteria</taxon>
        <taxon>Lysobacterales</taxon>
        <taxon>Lysobacteraceae</taxon>
        <taxon>Lysobacter</taxon>
    </lineage>
</organism>
<reference evidence="2 3" key="1">
    <citation type="submission" date="2015-11" db="EMBL/GenBank/DDBJ databases">
        <title>Genome sequences of Lysobacter enzymogenes strain C3 and Lysobacter antibioticus ATCC 29479.</title>
        <authorList>
            <person name="Kobayashi D.Y."/>
        </authorList>
    </citation>
    <scope>NUCLEOTIDE SEQUENCE [LARGE SCALE GENOMIC DNA]</scope>
    <source>
        <strain evidence="2 3">C3</strain>
    </source>
</reference>
<dbReference type="AlphaFoldDB" id="A0A0S2DBU4"/>
<evidence type="ECO:0000256" key="1">
    <source>
        <dbReference type="SAM" id="MobiDB-lite"/>
    </source>
</evidence>
<gene>
    <name evidence="2" type="ORF">GLE_0613</name>
</gene>
<protein>
    <submittedName>
        <fullName evidence="2">Uncharacterized protein</fullName>
    </submittedName>
</protein>
<accession>A0A0S2DBU4</accession>
<dbReference type="STRING" id="69.GLE_0613"/>
<proteinExistence type="predicted"/>
<dbReference type="EMBL" id="CP013140">
    <property type="protein sequence ID" value="ALN55971.1"/>
    <property type="molecule type" value="Genomic_DNA"/>
</dbReference>
<name>A0A0S2DBU4_LYSEN</name>